<organism evidence="1 2">
    <name type="scientific">Sphingomonas rustica</name>
    <dbReference type="NCBI Taxonomy" id="3103142"/>
    <lineage>
        <taxon>Bacteria</taxon>
        <taxon>Pseudomonadati</taxon>
        <taxon>Pseudomonadota</taxon>
        <taxon>Alphaproteobacteria</taxon>
        <taxon>Sphingomonadales</taxon>
        <taxon>Sphingomonadaceae</taxon>
        <taxon>Sphingomonas</taxon>
    </lineage>
</organism>
<evidence type="ECO:0000313" key="2">
    <source>
        <dbReference type="Proteomes" id="UP001427805"/>
    </source>
</evidence>
<evidence type="ECO:0000313" key="1">
    <source>
        <dbReference type="EMBL" id="MEN3749653.1"/>
    </source>
</evidence>
<dbReference type="Proteomes" id="UP001427805">
    <property type="component" value="Unassembled WGS sequence"/>
</dbReference>
<accession>A0ABV0BEZ5</accession>
<proteinExistence type="predicted"/>
<reference evidence="1 2" key="1">
    <citation type="submission" date="2024-05" db="EMBL/GenBank/DDBJ databases">
        <title>Sphingomonas sp. HF-S3 16S ribosomal RNA gene Genome sequencing and assembly.</title>
        <authorList>
            <person name="Lee H."/>
        </authorList>
    </citation>
    <scope>NUCLEOTIDE SEQUENCE [LARGE SCALE GENOMIC DNA]</scope>
    <source>
        <strain evidence="1 2">HF-S3</strain>
    </source>
</reference>
<comment type="caution">
    <text evidence="1">The sequence shown here is derived from an EMBL/GenBank/DDBJ whole genome shotgun (WGS) entry which is preliminary data.</text>
</comment>
<sequence length="68" mass="7141">MTQTKVGVDSSKAWLDAWVAPDRRCRCANSPQGIAELASFVETHAGKDALVVLEASGGPVRISVCGRA</sequence>
<dbReference type="RefSeq" id="WP_346248700.1">
    <property type="nucleotide sequence ID" value="NZ_JBDIZK010000016.1"/>
</dbReference>
<protein>
    <recommendedName>
        <fullName evidence="3">IS110 family transposase</fullName>
    </recommendedName>
</protein>
<evidence type="ECO:0008006" key="3">
    <source>
        <dbReference type="Google" id="ProtNLM"/>
    </source>
</evidence>
<keyword evidence="2" id="KW-1185">Reference proteome</keyword>
<name>A0ABV0BEZ5_9SPHN</name>
<dbReference type="EMBL" id="JBDIZK010000016">
    <property type="protein sequence ID" value="MEN3749653.1"/>
    <property type="molecule type" value="Genomic_DNA"/>
</dbReference>
<gene>
    <name evidence="1" type="ORF">TPR58_20940</name>
</gene>